<dbReference type="Proteomes" id="UP000758603">
    <property type="component" value="Unassembled WGS sequence"/>
</dbReference>
<dbReference type="AlphaFoldDB" id="A0A9P8UPA7"/>
<gene>
    <name evidence="2" type="ORF">BKA67DRAFT_244462</name>
</gene>
<evidence type="ECO:0000313" key="3">
    <source>
        <dbReference type="Proteomes" id="UP000758603"/>
    </source>
</evidence>
<comment type="caution">
    <text evidence="2">The sequence shown here is derived from an EMBL/GenBank/DDBJ whole genome shotgun (WGS) entry which is preliminary data.</text>
</comment>
<evidence type="ECO:0000256" key="1">
    <source>
        <dbReference type="SAM" id="Phobius"/>
    </source>
</evidence>
<sequence length="314" mass="35885">MSSASLRLTDITHAPVWRTGATGILAVSYYALFGTATDAYLLILFTLCKKWQRGQQLSLPGYVIHSVLVVSVVVISISHTIWHRPERMQERRRPAHAAEIYFESIFRRYLRHLVSQTPAQLVVHYIPIGVADAKTETIRSRSTQEKGDIAEVLEFKILAPVFYTRFVCYAHDLEALFCELIESCTIWVSRPELLPKLVFKKPSPILNTHNPVEFAAFKLIQKLRKRPERIEQPLTSSQPPNHTSATHTKTDIRNFRLSSMDGYVLNHESTKARRQYRSMLLKLFVADRIALGNPTLLLLEQLTLAAMIAWFVAC</sequence>
<keyword evidence="1" id="KW-1133">Transmembrane helix</keyword>
<evidence type="ECO:0000313" key="2">
    <source>
        <dbReference type="EMBL" id="KAH6655631.1"/>
    </source>
</evidence>
<dbReference type="RefSeq" id="XP_045959896.1">
    <property type="nucleotide sequence ID" value="XM_046095699.1"/>
</dbReference>
<keyword evidence="1" id="KW-0472">Membrane</keyword>
<organism evidence="2 3">
    <name type="scientific">Truncatella angustata</name>
    <dbReference type="NCBI Taxonomy" id="152316"/>
    <lineage>
        <taxon>Eukaryota</taxon>
        <taxon>Fungi</taxon>
        <taxon>Dikarya</taxon>
        <taxon>Ascomycota</taxon>
        <taxon>Pezizomycotina</taxon>
        <taxon>Sordariomycetes</taxon>
        <taxon>Xylariomycetidae</taxon>
        <taxon>Amphisphaeriales</taxon>
        <taxon>Sporocadaceae</taxon>
        <taxon>Truncatella</taxon>
    </lineage>
</organism>
<dbReference type="GeneID" id="70124592"/>
<accession>A0A9P8UPA7</accession>
<keyword evidence="1" id="KW-0812">Transmembrane</keyword>
<dbReference type="EMBL" id="JAGPXC010000003">
    <property type="protein sequence ID" value="KAH6655631.1"/>
    <property type="molecule type" value="Genomic_DNA"/>
</dbReference>
<reference evidence="2" key="1">
    <citation type="journal article" date="2021" name="Nat. Commun.">
        <title>Genetic determinants of endophytism in the Arabidopsis root mycobiome.</title>
        <authorList>
            <person name="Mesny F."/>
            <person name="Miyauchi S."/>
            <person name="Thiergart T."/>
            <person name="Pickel B."/>
            <person name="Atanasova L."/>
            <person name="Karlsson M."/>
            <person name="Huettel B."/>
            <person name="Barry K.W."/>
            <person name="Haridas S."/>
            <person name="Chen C."/>
            <person name="Bauer D."/>
            <person name="Andreopoulos W."/>
            <person name="Pangilinan J."/>
            <person name="LaButti K."/>
            <person name="Riley R."/>
            <person name="Lipzen A."/>
            <person name="Clum A."/>
            <person name="Drula E."/>
            <person name="Henrissat B."/>
            <person name="Kohler A."/>
            <person name="Grigoriev I.V."/>
            <person name="Martin F.M."/>
            <person name="Hacquard S."/>
        </authorList>
    </citation>
    <scope>NUCLEOTIDE SEQUENCE</scope>
    <source>
        <strain evidence="2">MPI-SDFR-AT-0073</strain>
    </source>
</reference>
<dbReference type="OrthoDB" id="3340520at2759"/>
<feature type="transmembrane region" description="Helical" evidence="1">
    <location>
        <begin position="59"/>
        <end position="82"/>
    </location>
</feature>
<keyword evidence="3" id="KW-1185">Reference proteome</keyword>
<protein>
    <submittedName>
        <fullName evidence="2">Uncharacterized protein</fullName>
    </submittedName>
</protein>
<feature type="transmembrane region" description="Helical" evidence="1">
    <location>
        <begin position="27"/>
        <end position="47"/>
    </location>
</feature>
<proteinExistence type="predicted"/>
<name>A0A9P8UPA7_9PEZI</name>